<name>A0A1M7NAD0_9ACTN</name>
<dbReference type="RefSeq" id="WP_073254337.1">
    <property type="nucleotide sequence ID" value="NZ_FRCS01000002.1"/>
</dbReference>
<feature type="compositionally biased region" description="Basic and acidic residues" evidence="1">
    <location>
        <begin position="257"/>
        <end position="277"/>
    </location>
</feature>
<keyword evidence="3" id="KW-1185">Reference proteome</keyword>
<dbReference type="PANTHER" id="PTHR36302">
    <property type="entry name" value="BLR7088 PROTEIN"/>
    <property type="match status" value="1"/>
</dbReference>
<evidence type="ECO:0000256" key="1">
    <source>
        <dbReference type="SAM" id="MobiDB-lite"/>
    </source>
</evidence>
<feature type="compositionally biased region" description="Polar residues" evidence="1">
    <location>
        <begin position="130"/>
        <end position="142"/>
    </location>
</feature>
<evidence type="ECO:0000313" key="2">
    <source>
        <dbReference type="EMBL" id="SHN00467.1"/>
    </source>
</evidence>
<accession>A0A1M7NAD0</accession>
<evidence type="ECO:0008006" key="4">
    <source>
        <dbReference type="Google" id="ProtNLM"/>
    </source>
</evidence>
<dbReference type="InterPro" id="IPR036182">
    <property type="entry name" value="PCuAC_sf"/>
</dbReference>
<organism evidence="2 3">
    <name type="scientific">Cryptosporangium aurantiacum</name>
    <dbReference type="NCBI Taxonomy" id="134849"/>
    <lineage>
        <taxon>Bacteria</taxon>
        <taxon>Bacillati</taxon>
        <taxon>Actinomycetota</taxon>
        <taxon>Actinomycetes</taxon>
        <taxon>Cryptosporangiales</taxon>
        <taxon>Cryptosporangiaceae</taxon>
        <taxon>Cryptosporangium</taxon>
    </lineage>
</organism>
<dbReference type="EMBL" id="FRCS01000002">
    <property type="protein sequence ID" value="SHN00467.1"/>
    <property type="molecule type" value="Genomic_DNA"/>
</dbReference>
<dbReference type="Gene3D" id="2.60.40.1890">
    <property type="entry name" value="PCu(A)C copper chaperone"/>
    <property type="match status" value="1"/>
</dbReference>
<gene>
    <name evidence="2" type="ORF">SAMN05443668_102507</name>
</gene>
<sequence>MRGSAARPLGQPKRRGRRAATLITLGLVGAFALTGCSAGQVAETALKVPSIPGVDAHAGDIAIRNALVAFPSQGYDWAAGSDVPLSLRLINNGETADRLVSASSDLASSVELQVVPEGAQATEAPHSPSAPVSETVSPSAGGTPSPGEETPSGAVVTGTPSPTLSGGVPSPAPSRGTAPAVESPIPTASPGPTLPLELPAQRLVALEAGGPQLVLTSIKEELDAAAVVTVTLNFERAGTIVLQLPFAPPASPLPRESVTHAGDEGEHGAPADAEHAE</sequence>
<evidence type="ECO:0000313" key="3">
    <source>
        <dbReference type="Proteomes" id="UP000184440"/>
    </source>
</evidence>
<dbReference type="Proteomes" id="UP000184440">
    <property type="component" value="Unassembled WGS sequence"/>
</dbReference>
<dbReference type="SUPFAM" id="SSF110087">
    <property type="entry name" value="DR1885-like metal-binding protein"/>
    <property type="match status" value="2"/>
</dbReference>
<dbReference type="OrthoDB" id="5188566at2"/>
<feature type="region of interest" description="Disordered" evidence="1">
    <location>
        <begin position="248"/>
        <end position="277"/>
    </location>
</feature>
<dbReference type="AlphaFoldDB" id="A0A1M7NAD0"/>
<protein>
    <recommendedName>
        <fullName evidence="4">Copper(I)-binding protein</fullName>
    </recommendedName>
</protein>
<proteinExistence type="predicted"/>
<feature type="region of interest" description="Disordered" evidence="1">
    <location>
        <begin position="119"/>
        <end position="194"/>
    </location>
</feature>
<dbReference type="InterPro" id="IPR058248">
    <property type="entry name" value="Lxx211020-like"/>
</dbReference>
<reference evidence="2 3" key="1">
    <citation type="submission" date="2016-11" db="EMBL/GenBank/DDBJ databases">
        <authorList>
            <person name="Jaros S."/>
            <person name="Januszkiewicz K."/>
            <person name="Wedrychowicz H."/>
        </authorList>
    </citation>
    <scope>NUCLEOTIDE SEQUENCE [LARGE SCALE GENOMIC DNA]</scope>
    <source>
        <strain evidence="2 3">DSM 46144</strain>
    </source>
</reference>
<dbReference type="STRING" id="134849.SAMN05443668_102507"/>
<dbReference type="PANTHER" id="PTHR36302:SF1">
    <property type="entry name" value="COPPER CHAPERONE PCU(A)C"/>
    <property type="match status" value="1"/>
</dbReference>